<dbReference type="SMART" id="SM00401">
    <property type="entry name" value="ZnF_GATA"/>
    <property type="match status" value="1"/>
</dbReference>
<feature type="region of interest" description="Disordered" evidence="12">
    <location>
        <begin position="466"/>
        <end position="490"/>
    </location>
</feature>
<protein>
    <submittedName>
        <fullName evidence="14">Nitrogen regulatory protein areA</fullName>
    </submittedName>
</protein>
<dbReference type="Pfam" id="PF00320">
    <property type="entry name" value="GATA"/>
    <property type="match status" value="1"/>
</dbReference>
<evidence type="ECO:0000313" key="14">
    <source>
        <dbReference type="EMBL" id="OCT55005.1"/>
    </source>
</evidence>
<evidence type="ECO:0000256" key="11">
    <source>
        <dbReference type="PROSITE-ProRule" id="PRU00094"/>
    </source>
</evidence>
<name>A0A1C1D355_9EURO</name>
<feature type="compositionally biased region" description="Basic and acidic residues" evidence="12">
    <location>
        <begin position="316"/>
        <end position="337"/>
    </location>
</feature>
<sequence length="980" mass="103918">MSSADYGERGGTAASTGARAASAVHSPADHSDHSSAPGPQPSSSLDDTASSTWSSSLESNTTATTASTSQSPANLSSTATSNVSAHPSHPLKSTHPNLGSNLDLSTADTLARNELLLRDAVFPEWKDDTSPSDVENPEEMQKKDPLGTQIWKLYSRTKSRLPNQERMENLTWRMMAMNLRRREQQQAAYGNKNPANSSRDAPGTNSFLSEKQAQLKRQATQSSAPSGIAQQLRKSIDKGMEHEQSSDPMNLDDFIVPSSVASPAGGMTPATAEPPAQPKTTPASGVPIVTRGKPQVHIPKNLPPSSLPQTSIPTHRTSEFDYVRKRVRKTSIDERRGGVSHGPLHGHHIDPNDLVSQNRKRPADFSPQVPPLPGPNAGNGTEMDTGVPDYALDQTTAPQFSGQTSFQNPMSLQLDSFHLQEDPILTSAGPFQHNFAFSPAASPMVSSGPFTNGYLQSSIPSSLNSADFYSPPQSGYPSAVSTPQPGHDGDGSFYFDQSGHTRTMPFYPAHRATHLMAPSAPQFGYGSSNEQVYSLMNGVGSAPAASGFSLQQHVDPSRVLVPEYGRRISPGISVTGNDNLFQFGADSDGEDDDTNFAMIQSEYGQLNDPALDLNSALHWDASVTDYSHVQRFGGPGKQVRIGGTEMVNSPPDWGSSLLSRTHGSAASISDIRNRDQDPRRQKIPRTTSTPALTNQHMQSTVSSPGESGFSSRQPSRPGSPGPKNTDQNGVPTTCTNCFTQTTPLWRRNPEGHPLCNACGLFLKLHGVVRPLSLKTDVIKKRNRGSGTTVPMGPAATRASKKASRKNSVQQTPVTTPTSGNANSEQNSASPASVQGSAHSGSAVTTPTSYPPGITGGKPGVVPIAAAPPKPPVQPGPNMARPGQVTPKRQRRQSRASTNTLPVMGGSMAANETEMQDAGQPTPKIAQAPVTRSKAASISSTAGATTMASVMQGGLLNSGVHGMTGSAHGNSQEWEWLTMSL</sequence>
<feature type="compositionally biased region" description="Polar residues" evidence="12">
    <location>
        <begin position="684"/>
        <end position="705"/>
    </location>
</feature>
<keyword evidence="8" id="KW-0010">Activator</keyword>
<accession>A0A1C1D355</accession>
<feature type="compositionally biased region" description="Low complexity" evidence="12">
    <location>
        <begin position="11"/>
        <end position="26"/>
    </location>
</feature>
<evidence type="ECO:0000256" key="8">
    <source>
        <dbReference type="ARBA" id="ARBA00023159"/>
    </source>
</evidence>
<dbReference type="CDD" id="cd00202">
    <property type="entry name" value="ZnF_GATA"/>
    <property type="match status" value="1"/>
</dbReference>
<evidence type="ECO:0000256" key="4">
    <source>
        <dbReference type="ARBA" id="ARBA00022833"/>
    </source>
</evidence>
<feature type="region of interest" description="Disordered" evidence="12">
    <location>
        <begin position="182"/>
        <end position="381"/>
    </location>
</feature>
<dbReference type="GO" id="GO:0000978">
    <property type="term" value="F:RNA polymerase II cis-regulatory region sequence-specific DNA binding"/>
    <property type="evidence" value="ECO:0007669"/>
    <property type="project" value="TreeGrafter"/>
</dbReference>
<dbReference type="PANTHER" id="PTHR10071">
    <property type="entry name" value="TRANSCRIPTION FACTOR GATA FAMILY MEMBER"/>
    <property type="match status" value="1"/>
</dbReference>
<dbReference type="EMBL" id="LGRB01000003">
    <property type="protein sequence ID" value="OCT55005.1"/>
    <property type="molecule type" value="Genomic_DNA"/>
</dbReference>
<evidence type="ECO:0000259" key="13">
    <source>
        <dbReference type="PROSITE" id="PS50114"/>
    </source>
</evidence>
<proteinExistence type="predicted"/>
<evidence type="ECO:0000256" key="7">
    <source>
        <dbReference type="ARBA" id="ARBA00023125"/>
    </source>
</evidence>
<feature type="compositionally biased region" description="Polar residues" evidence="12">
    <location>
        <begin position="806"/>
        <end position="847"/>
    </location>
</feature>
<comment type="caution">
    <text evidence="14">The sequence shown here is derived from an EMBL/GenBank/DDBJ whole genome shotgun (WGS) entry which is preliminary data.</text>
</comment>
<feature type="region of interest" description="Disordered" evidence="12">
    <location>
        <begin position="634"/>
        <end position="732"/>
    </location>
</feature>
<feature type="compositionally biased region" description="Pro residues" evidence="12">
    <location>
        <begin position="865"/>
        <end position="874"/>
    </location>
</feature>
<feature type="compositionally biased region" description="Polar residues" evidence="12">
    <location>
        <begin position="185"/>
        <end position="233"/>
    </location>
</feature>
<evidence type="ECO:0000256" key="10">
    <source>
        <dbReference type="ARBA" id="ARBA00023242"/>
    </source>
</evidence>
<evidence type="ECO:0000256" key="9">
    <source>
        <dbReference type="ARBA" id="ARBA00023163"/>
    </source>
</evidence>
<feature type="region of interest" description="Disordered" evidence="12">
    <location>
        <begin position="1"/>
        <end position="100"/>
    </location>
</feature>
<organism evidence="14 15">
    <name type="scientific">Cladophialophora carrionii</name>
    <dbReference type="NCBI Taxonomy" id="86049"/>
    <lineage>
        <taxon>Eukaryota</taxon>
        <taxon>Fungi</taxon>
        <taxon>Dikarya</taxon>
        <taxon>Ascomycota</taxon>
        <taxon>Pezizomycotina</taxon>
        <taxon>Eurotiomycetes</taxon>
        <taxon>Chaetothyriomycetidae</taxon>
        <taxon>Chaetothyriales</taxon>
        <taxon>Herpotrichiellaceae</taxon>
        <taxon>Cladophialophora</taxon>
    </lineage>
</organism>
<feature type="region of interest" description="Disordered" evidence="12">
    <location>
        <begin position="125"/>
        <end position="147"/>
    </location>
</feature>
<dbReference type="InterPro" id="IPR013860">
    <property type="entry name" value="AreA_GATA"/>
</dbReference>
<keyword evidence="7" id="KW-0238">DNA-binding</keyword>
<dbReference type="GO" id="GO:0042128">
    <property type="term" value="P:nitrate assimilation"/>
    <property type="evidence" value="ECO:0007669"/>
    <property type="project" value="UniProtKB-KW"/>
</dbReference>
<keyword evidence="2" id="KW-0479">Metal-binding</keyword>
<dbReference type="SUPFAM" id="SSF57716">
    <property type="entry name" value="Glucocorticoid receptor-like (DNA-binding domain)"/>
    <property type="match status" value="1"/>
</dbReference>
<dbReference type="VEuPathDB" id="FungiDB:G647_05098"/>
<dbReference type="GO" id="GO:0000122">
    <property type="term" value="P:negative regulation of transcription by RNA polymerase II"/>
    <property type="evidence" value="ECO:0007669"/>
    <property type="project" value="TreeGrafter"/>
</dbReference>
<dbReference type="FunFam" id="3.30.50.10:FF:000007">
    <property type="entry name" value="Nitrogen regulatory AreA, N-terminal"/>
    <property type="match status" value="1"/>
</dbReference>
<dbReference type="GO" id="GO:0000981">
    <property type="term" value="F:DNA-binding transcription factor activity, RNA polymerase II-specific"/>
    <property type="evidence" value="ECO:0007669"/>
    <property type="project" value="TreeGrafter"/>
</dbReference>
<dbReference type="STRING" id="86049.A0A1C1D355"/>
<keyword evidence="6" id="KW-0534">Nitrate assimilation</keyword>
<dbReference type="GO" id="GO:0045944">
    <property type="term" value="P:positive regulation of transcription by RNA polymerase II"/>
    <property type="evidence" value="ECO:0007669"/>
    <property type="project" value="TreeGrafter"/>
</dbReference>
<evidence type="ECO:0000256" key="5">
    <source>
        <dbReference type="ARBA" id="ARBA00023015"/>
    </source>
</evidence>
<dbReference type="GO" id="GO:0005634">
    <property type="term" value="C:nucleus"/>
    <property type="evidence" value="ECO:0007669"/>
    <property type="project" value="UniProtKB-SubCell"/>
</dbReference>
<evidence type="ECO:0000256" key="2">
    <source>
        <dbReference type="ARBA" id="ARBA00022723"/>
    </source>
</evidence>
<evidence type="ECO:0000313" key="15">
    <source>
        <dbReference type="Proteomes" id="UP000094526"/>
    </source>
</evidence>
<keyword evidence="9" id="KW-0804">Transcription</keyword>
<feature type="domain" description="GATA-type" evidence="13">
    <location>
        <begin position="728"/>
        <end position="781"/>
    </location>
</feature>
<reference evidence="15" key="1">
    <citation type="submission" date="2015-07" db="EMBL/GenBank/DDBJ databases">
        <authorList>
            <person name="Teixeira M.M."/>
            <person name="Souza R.C."/>
            <person name="Almeida L.G."/>
            <person name="Vicente V.A."/>
            <person name="de Hoog S."/>
            <person name="Bocca A.L."/>
            <person name="de Almeida S.R."/>
            <person name="Vasconcelos A.T."/>
            <person name="Felipe M.S."/>
        </authorList>
    </citation>
    <scope>NUCLEOTIDE SEQUENCE [LARGE SCALE GENOMIC DNA]</scope>
    <source>
        <strain evidence="15">KSF</strain>
    </source>
</reference>
<dbReference type="Pfam" id="PF08550">
    <property type="entry name" value="GATA_AreA"/>
    <property type="match status" value="1"/>
</dbReference>
<evidence type="ECO:0000256" key="1">
    <source>
        <dbReference type="ARBA" id="ARBA00004123"/>
    </source>
</evidence>
<feature type="compositionally biased region" description="Polar residues" evidence="12">
    <location>
        <begin position="74"/>
        <end position="85"/>
    </location>
</feature>
<feature type="compositionally biased region" description="Basic and acidic residues" evidence="12">
    <location>
        <begin position="234"/>
        <end position="245"/>
    </location>
</feature>
<keyword evidence="3 11" id="KW-0863">Zinc-finger</keyword>
<dbReference type="VEuPathDB" id="FungiDB:CLCR_02739"/>
<dbReference type="Gene3D" id="3.30.50.10">
    <property type="entry name" value="Erythroid Transcription Factor GATA-1, subunit A"/>
    <property type="match status" value="1"/>
</dbReference>
<feature type="compositionally biased region" description="Low complexity" evidence="12">
    <location>
        <begin position="707"/>
        <end position="722"/>
    </location>
</feature>
<keyword evidence="4" id="KW-0862">Zinc</keyword>
<comment type="subcellular location">
    <subcellularLocation>
        <location evidence="1">Nucleus</location>
    </subcellularLocation>
</comment>
<feature type="compositionally biased region" description="Low complexity" evidence="12">
    <location>
        <begin position="34"/>
        <end position="73"/>
    </location>
</feature>
<dbReference type="InterPro" id="IPR039355">
    <property type="entry name" value="Transcription_factor_GATA"/>
</dbReference>
<keyword evidence="5" id="KW-0805">Transcription regulation</keyword>
<feature type="compositionally biased region" description="Polar residues" evidence="12">
    <location>
        <begin position="656"/>
        <end position="667"/>
    </location>
</feature>
<dbReference type="Pfam" id="PF07573">
    <property type="entry name" value="AreA_N"/>
    <property type="match status" value="1"/>
</dbReference>
<dbReference type="PROSITE" id="PS00344">
    <property type="entry name" value="GATA_ZN_FINGER_1"/>
    <property type="match status" value="1"/>
</dbReference>
<feature type="compositionally biased region" description="Polar residues" evidence="12">
    <location>
        <begin position="466"/>
        <end position="484"/>
    </location>
</feature>
<gene>
    <name evidence="14" type="primary">areA</name>
    <name evidence="14" type="ORF">CLCR_02739</name>
</gene>
<dbReference type="InterPro" id="IPR013088">
    <property type="entry name" value="Znf_NHR/GATA"/>
</dbReference>
<dbReference type="PROSITE" id="PS50114">
    <property type="entry name" value="GATA_ZN_FINGER_2"/>
    <property type="match status" value="1"/>
</dbReference>
<dbReference type="AlphaFoldDB" id="A0A1C1D355"/>
<dbReference type="InterPro" id="IPR011420">
    <property type="entry name" value="AreA_N"/>
</dbReference>
<dbReference type="OrthoDB" id="515401at2759"/>
<dbReference type="PRINTS" id="PR00619">
    <property type="entry name" value="GATAZNFINGER"/>
</dbReference>
<evidence type="ECO:0000256" key="6">
    <source>
        <dbReference type="ARBA" id="ARBA00023063"/>
    </source>
</evidence>
<dbReference type="GO" id="GO:0008270">
    <property type="term" value="F:zinc ion binding"/>
    <property type="evidence" value="ECO:0007669"/>
    <property type="project" value="UniProtKB-KW"/>
</dbReference>
<dbReference type="PANTHER" id="PTHR10071:SF281">
    <property type="entry name" value="BOX A-BINDING FACTOR-RELATED"/>
    <property type="match status" value="1"/>
</dbReference>
<evidence type="ECO:0000256" key="12">
    <source>
        <dbReference type="SAM" id="MobiDB-lite"/>
    </source>
</evidence>
<dbReference type="Proteomes" id="UP000094526">
    <property type="component" value="Unassembled WGS sequence"/>
</dbReference>
<evidence type="ECO:0000256" key="3">
    <source>
        <dbReference type="ARBA" id="ARBA00022771"/>
    </source>
</evidence>
<feature type="region of interest" description="Disordered" evidence="12">
    <location>
        <begin position="782"/>
        <end position="904"/>
    </location>
</feature>
<keyword evidence="15" id="KW-1185">Reference proteome</keyword>
<feature type="compositionally biased region" description="Basic and acidic residues" evidence="12">
    <location>
        <begin position="671"/>
        <end position="680"/>
    </location>
</feature>
<keyword evidence="10" id="KW-0539">Nucleus</keyword>
<dbReference type="eggNOG" id="KOG1601">
    <property type="taxonomic scope" value="Eukaryota"/>
</dbReference>
<dbReference type="InterPro" id="IPR000679">
    <property type="entry name" value="Znf_GATA"/>
</dbReference>